<keyword evidence="1" id="KW-0805">Transcription regulation</keyword>
<sequence>MKSWDFCRSVTSAQILVALGVEYGAQEAALLRDTGLDQQSLNNPETIVEASTEIAVVRNLLRELPTVDGLGLFAGERYHLSAYGIWGFALASSPTARKAVELSQTYQELTFVFSGFTVKEEGDYARLVFNNSDTPADIALFSIEREIHAAMLIMRELLGSALGPEWVSFQHPRPAHAALYEKFFRGRVEFSAPQNELIFPRALLDEPRVVGNTATASLLDKQCSELIAKRSARKGVSGKVRDILLRQRPMTMEMELVAEALCMTSRTLRRKLSSEGTSFRQLVDEIRMTLAEEMLSGTRLSVEQIAERLSYADASSFSQAFKRMSGKTPGVLRRQGRSLSV</sequence>
<dbReference type="InterPro" id="IPR018060">
    <property type="entry name" value="HTH_AraC"/>
</dbReference>
<accession>A0A2S4HEG9</accession>
<dbReference type="GO" id="GO:0000976">
    <property type="term" value="F:transcription cis-regulatory region binding"/>
    <property type="evidence" value="ECO:0007669"/>
    <property type="project" value="TreeGrafter"/>
</dbReference>
<dbReference type="InterPro" id="IPR009057">
    <property type="entry name" value="Homeodomain-like_sf"/>
</dbReference>
<evidence type="ECO:0000256" key="3">
    <source>
        <dbReference type="ARBA" id="ARBA00023163"/>
    </source>
</evidence>
<dbReference type="PANTHER" id="PTHR47894">
    <property type="entry name" value="HTH-TYPE TRANSCRIPTIONAL REGULATOR GADX"/>
    <property type="match status" value="1"/>
</dbReference>
<dbReference type="GO" id="GO:0003700">
    <property type="term" value="F:DNA-binding transcription factor activity"/>
    <property type="evidence" value="ECO:0007669"/>
    <property type="project" value="InterPro"/>
</dbReference>
<dbReference type="InterPro" id="IPR032687">
    <property type="entry name" value="AraC-type_N"/>
</dbReference>
<keyword evidence="2" id="KW-0238">DNA-binding</keyword>
<dbReference type="PANTHER" id="PTHR47894:SF1">
    <property type="entry name" value="HTH-TYPE TRANSCRIPTIONAL REGULATOR VQSM"/>
    <property type="match status" value="1"/>
</dbReference>
<organism evidence="5 6">
    <name type="scientific">Zhongshania marina</name>
    <dbReference type="NCBI Taxonomy" id="2304603"/>
    <lineage>
        <taxon>Bacteria</taxon>
        <taxon>Pseudomonadati</taxon>
        <taxon>Pseudomonadota</taxon>
        <taxon>Gammaproteobacteria</taxon>
        <taxon>Cellvibrionales</taxon>
        <taxon>Spongiibacteraceae</taxon>
        <taxon>Zhongshania</taxon>
    </lineage>
</organism>
<reference evidence="5" key="1">
    <citation type="submission" date="2018-01" db="EMBL/GenBank/DDBJ databases">
        <authorList>
            <person name="Yu X.-D."/>
        </authorList>
    </citation>
    <scope>NUCLEOTIDE SEQUENCE</scope>
    <source>
        <strain evidence="5">ZX-21</strain>
    </source>
</reference>
<feature type="domain" description="HTH araC/xylS-type" evidence="4">
    <location>
        <begin position="238"/>
        <end position="335"/>
    </location>
</feature>
<dbReference type="PROSITE" id="PS01124">
    <property type="entry name" value="HTH_ARAC_FAMILY_2"/>
    <property type="match status" value="1"/>
</dbReference>
<evidence type="ECO:0000313" key="6">
    <source>
        <dbReference type="Proteomes" id="UP000237222"/>
    </source>
</evidence>
<evidence type="ECO:0000256" key="2">
    <source>
        <dbReference type="ARBA" id="ARBA00023125"/>
    </source>
</evidence>
<evidence type="ECO:0000259" key="4">
    <source>
        <dbReference type="PROSITE" id="PS01124"/>
    </source>
</evidence>
<dbReference type="Pfam" id="PF12625">
    <property type="entry name" value="Arabinose_bd"/>
    <property type="match status" value="1"/>
</dbReference>
<keyword evidence="3" id="KW-0804">Transcription</keyword>
<gene>
    <name evidence="5" type="ORF">C0068_13885</name>
</gene>
<comment type="caution">
    <text evidence="5">The sequence shown here is derived from an EMBL/GenBank/DDBJ whole genome shotgun (WGS) entry which is preliminary data.</text>
</comment>
<name>A0A2S4HEG9_9GAMM</name>
<proteinExistence type="predicted"/>
<evidence type="ECO:0000313" key="5">
    <source>
        <dbReference type="EMBL" id="POP52091.1"/>
    </source>
</evidence>
<dbReference type="EMBL" id="PQGG01000031">
    <property type="protein sequence ID" value="POP52091.1"/>
    <property type="molecule type" value="Genomic_DNA"/>
</dbReference>
<dbReference type="Pfam" id="PF12833">
    <property type="entry name" value="HTH_18"/>
    <property type="match status" value="1"/>
</dbReference>
<dbReference type="Proteomes" id="UP000237222">
    <property type="component" value="Unassembled WGS sequence"/>
</dbReference>
<dbReference type="OrthoDB" id="6816069at2"/>
<dbReference type="GO" id="GO:0005829">
    <property type="term" value="C:cytosol"/>
    <property type="evidence" value="ECO:0007669"/>
    <property type="project" value="TreeGrafter"/>
</dbReference>
<dbReference type="SMART" id="SM00342">
    <property type="entry name" value="HTH_ARAC"/>
    <property type="match status" value="1"/>
</dbReference>
<evidence type="ECO:0000256" key="1">
    <source>
        <dbReference type="ARBA" id="ARBA00023015"/>
    </source>
</evidence>
<dbReference type="Gene3D" id="1.10.10.60">
    <property type="entry name" value="Homeodomain-like"/>
    <property type="match status" value="1"/>
</dbReference>
<dbReference type="SUPFAM" id="SSF46689">
    <property type="entry name" value="Homeodomain-like"/>
    <property type="match status" value="1"/>
</dbReference>
<dbReference type="RefSeq" id="WP_103685074.1">
    <property type="nucleotide sequence ID" value="NZ_PQGG01000031.1"/>
</dbReference>
<protein>
    <submittedName>
        <fullName evidence="5">AraC family transcriptional regulator</fullName>
    </submittedName>
</protein>
<dbReference type="AlphaFoldDB" id="A0A2S4HEG9"/>